<dbReference type="KEGG" id="alkq:M9189_05165"/>
<dbReference type="GO" id="GO:0016301">
    <property type="term" value="F:kinase activity"/>
    <property type="evidence" value="ECO:0007669"/>
    <property type="project" value="UniProtKB-KW"/>
</dbReference>
<dbReference type="InterPro" id="IPR014721">
    <property type="entry name" value="Ribsml_uS5_D2-typ_fold_subgr"/>
</dbReference>
<dbReference type="SUPFAM" id="SSF54211">
    <property type="entry name" value="Ribosomal protein S5 domain 2-like"/>
    <property type="match status" value="1"/>
</dbReference>
<dbReference type="SUPFAM" id="SSF55060">
    <property type="entry name" value="GHMP Kinase, C-terminal domain"/>
    <property type="match status" value="1"/>
</dbReference>
<dbReference type="InterPro" id="IPR020568">
    <property type="entry name" value="Ribosomal_Su5_D2-typ_SF"/>
</dbReference>
<protein>
    <submittedName>
        <fullName evidence="1">GYDIA family GHMP kinase</fullName>
    </submittedName>
</protein>
<keyword evidence="1" id="KW-0418">Kinase</keyword>
<name>A0A9J6ZS35_9BACT</name>
<evidence type="ECO:0000313" key="2">
    <source>
        <dbReference type="Proteomes" id="UP001056426"/>
    </source>
</evidence>
<evidence type="ECO:0000313" key="1">
    <source>
        <dbReference type="EMBL" id="URW80740.1"/>
    </source>
</evidence>
<dbReference type="AlphaFoldDB" id="A0A9J6ZS35"/>
<reference evidence="1" key="1">
    <citation type="submission" date="2022-05" db="EMBL/GenBank/DDBJ databases">
        <authorList>
            <person name="Sun X."/>
        </authorList>
    </citation>
    <scope>NUCLEOTIDE SEQUENCE</scope>
    <source>
        <strain evidence="1">Ai-910</strain>
    </source>
</reference>
<proteinExistence type="predicted"/>
<sequence length="319" mass="35855">MEFCHANGKLLLSGEYLVLHGAKALALPLKQGQSFSFTPAEPGKLHWVAKEQGRIWLDCTFDANLEILEENKLQDTEVLQKHNNTDPPNNSAEALQKILKEAAALMKGREFPTGLRVECKLEFRRDWGWGSSSTLLWMLGRWLNIDPYTLMDRTIGGSGYDIACAGSNDPLFYRRLPGQQAEVVVAPFNPPFLSQLGVVWTGRKQSSASEVKRFLQQRAKDQGLINRISEISEQMAQINTAREFSTLMDEHERLVAGATGLKPVREQIFPDFPGSIKSLGAWGGDFVLFMARDTDFDTAQYFTDKGYKTLFGLGELLYR</sequence>
<organism evidence="1 2">
    <name type="scientific">Xiashengella succiniciproducens</name>
    <dbReference type="NCBI Taxonomy" id="2949635"/>
    <lineage>
        <taxon>Bacteria</taxon>
        <taxon>Pseudomonadati</taxon>
        <taxon>Bacteroidota</taxon>
        <taxon>Bacteroidia</taxon>
        <taxon>Marinilabiliales</taxon>
        <taxon>Marinilabiliaceae</taxon>
        <taxon>Xiashengella</taxon>
    </lineage>
</organism>
<dbReference type="InterPro" id="IPR047765">
    <property type="entry name" value="GHMP_GYDIA-like"/>
</dbReference>
<dbReference type="Gene3D" id="3.30.70.890">
    <property type="entry name" value="GHMP kinase, C-terminal domain"/>
    <property type="match status" value="1"/>
</dbReference>
<dbReference type="Gene3D" id="3.30.230.10">
    <property type="match status" value="1"/>
</dbReference>
<dbReference type="Proteomes" id="UP001056426">
    <property type="component" value="Chromosome"/>
</dbReference>
<dbReference type="InterPro" id="IPR036554">
    <property type="entry name" value="GHMP_kinase_C_sf"/>
</dbReference>
<dbReference type="NCBIfam" id="NF040656">
    <property type="entry name" value="GHMP_GYDIA"/>
    <property type="match status" value="1"/>
</dbReference>
<reference evidence="1" key="2">
    <citation type="submission" date="2022-06" db="EMBL/GenBank/DDBJ databases">
        <title>Xiashengella guii gen. nov. sp. nov., a bacterium isolated form anaerobic digestion tank.</title>
        <authorList>
            <person name="Huang H."/>
        </authorList>
    </citation>
    <scope>NUCLEOTIDE SEQUENCE</scope>
    <source>
        <strain evidence="1">Ai-910</strain>
    </source>
</reference>
<dbReference type="EMBL" id="CP098400">
    <property type="protein sequence ID" value="URW80740.1"/>
    <property type="molecule type" value="Genomic_DNA"/>
</dbReference>
<gene>
    <name evidence="1" type="ORF">M9189_05165</name>
</gene>
<dbReference type="RefSeq" id="WP_250725139.1">
    <property type="nucleotide sequence ID" value="NZ_CP098400.1"/>
</dbReference>
<accession>A0A9J6ZS35</accession>
<keyword evidence="1" id="KW-0808">Transferase</keyword>
<keyword evidence="2" id="KW-1185">Reference proteome</keyword>